<dbReference type="PIRSF" id="PIRSF005962">
    <property type="entry name" value="Pept_M20D_amidohydro"/>
    <property type="match status" value="1"/>
</dbReference>
<feature type="domain" description="Peptidase M20 dimerisation" evidence="3">
    <location>
        <begin position="220"/>
        <end position="304"/>
    </location>
</feature>
<organism evidence="4 5">
    <name type="scientific">Flavobacterium collinsii</name>
    <dbReference type="NCBI Taxonomy" id="1114861"/>
    <lineage>
        <taxon>Bacteria</taxon>
        <taxon>Pseudomonadati</taxon>
        <taxon>Bacteroidota</taxon>
        <taxon>Flavobacteriia</taxon>
        <taxon>Flavobacteriales</taxon>
        <taxon>Flavobacteriaceae</taxon>
        <taxon>Flavobacterium</taxon>
    </lineage>
</organism>
<name>A0ABM8KE78_9FLAO</name>
<dbReference type="Gene3D" id="3.40.630.10">
    <property type="entry name" value="Zn peptidases"/>
    <property type="match status" value="1"/>
</dbReference>
<protein>
    <submittedName>
        <fullName evidence="4">N-acetyldiaminopimelate deacetylase</fullName>
        <ecNumber evidence="4">3.5.1.47</ecNumber>
    </submittedName>
</protein>
<dbReference type="SUPFAM" id="SSF55031">
    <property type="entry name" value="Bacterial exopeptidase dimerisation domain"/>
    <property type="match status" value="1"/>
</dbReference>
<dbReference type="InterPro" id="IPR017439">
    <property type="entry name" value="Amidohydrolase"/>
</dbReference>
<evidence type="ECO:0000256" key="1">
    <source>
        <dbReference type="ARBA" id="ARBA00022801"/>
    </source>
</evidence>
<proteinExistence type="predicted"/>
<comment type="caution">
    <text evidence="4">The sequence shown here is derived from an EMBL/GenBank/DDBJ whole genome shotgun (WGS) entry which is preliminary data.</text>
</comment>
<dbReference type="EC" id="3.5.1.47" evidence="4"/>
<accession>A0ABM8KE78</accession>
<dbReference type="RefSeq" id="WP_173964557.1">
    <property type="nucleotide sequence ID" value="NZ_CADCST010000057.1"/>
</dbReference>
<dbReference type="Pfam" id="PF07687">
    <property type="entry name" value="M20_dimer"/>
    <property type="match status" value="1"/>
</dbReference>
<dbReference type="Proteomes" id="UP000474567">
    <property type="component" value="Unassembled WGS sequence"/>
</dbReference>
<dbReference type="InterPro" id="IPR011650">
    <property type="entry name" value="Peptidase_M20_dimer"/>
</dbReference>
<dbReference type="EMBL" id="CADCST010000057">
    <property type="protein sequence ID" value="CAA9195300.1"/>
    <property type="molecule type" value="Genomic_DNA"/>
</dbReference>
<keyword evidence="2" id="KW-0732">Signal</keyword>
<evidence type="ECO:0000256" key="2">
    <source>
        <dbReference type="SAM" id="SignalP"/>
    </source>
</evidence>
<dbReference type="SUPFAM" id="SSF53187">
    <property type="entry name" value="Zn-dependent exopeptidases"/>
    <property type="match status" value="1"/>
</dbReference>
<keyword evidence="1 4" id="KW-0378">Hydrolase</keyword>
<dbReference type="Gene3D" id="3.30.70.360">
    <property type="match status" value="1"/>
</dbReference>
<feature type="signal peptide" evidence="2">
    <location>
        <begin position="1"/>
        <end position="23"/>
    </location>
</feature>
<reference evidence="4 5" key="1">
    <citation type="submission" date="2020-02" db="EMBL/GenBank/DDBJ databases">
        <authorList>
            <person name="Criscuolo A."/>
        </authorList>
    </citation>
    <scope>NUCLEOTIDE SEQUENCE [LARGE SCALE GENOMIC DNA]</scope>
    <source>
        <strain evidence="4">CECT7796</strain>
    </source>
</reference>
<sequence>MIKIKIAVLCFSFLIPLGSSIMAQSSIDYKKVKSLSNADKHRLEIIFKDIHQNPELAFMEVRTATIVAKELKNLGYEVTTGIGKTGVVAILKNGEGPIVMYRADMDCNAVKETTGLPYASTKTTKNADGIEVPLAHLCGHDLHVTWMLGVAKLMVTLKKEWKGTLIMIGQPSEEPGGGADAMAAEMYTKGVPVPDYLLGMHTAPVAVGYYLNAYGDRMAGADQLDVTFNGIGGHGSTPNVAKDPIVMAANAILQYQTIISRNLDPQKAAVVTVGAINAGVDNNVIPSSATLKLNLRWFNQEDRNLMINGIKRINEGIAYANNLPKELYPTINMKQFVIPLKNDKGMVEKLNPILEKLVEPGKNIQGMPATMGSEDFQHLIKDQPKAVYDYILVGIANPEITAKANKEGKMFPFYNHNGDFQVDLTAIPFGVAMGTTALLGTFN</sequence>
<dbReference type="InterPro" id="IPR002933">
    <property type="entry name" value="Peptidase_M20"/>
</dbReference>
<feature type="chain" id="PRO_5045515182" evidence="2">
    <location>
        <begin position="24"/>
        <end position="443"/>
    </location>
</feature>
<dbReference type="NCBIfam" id="TIGR01891">
    <property type="entry name" value="amidohydrolases"/>
    <property type="match status" value="1"/>
</dbReference>
<evidence type="ECO:0000259" key="3">
    <source>
        <dbReference type="Pfam" id="PF07687"/>
    </source>
</evidence>
<evidence type="ECO:0000313" key="4">
    <source>
        <dbReference type="EMBL" id="CAA9195300.1"/>
    </source>
</evidence>
<evidence type="ECO:0000313" key="5">
    <source>
        <dbReference type="Proteomes" id="UP000474567"/>
    </source>
</evidence>
<dbReference type="PANTHER" id="PTHR11014:SF63">
    <property type="entry name" value="METALLOPEPTIDASE, PUTATIVE (AFU_ORTHOLOGUE AFUA_6G09600)-RELATED"/>
    <property type="match status" value="1"/>
</dbReference>
<dbReference type="InterPro" id="IPR036264">
    <property type="entry name" value="Bact_exopeptidase_dim_dom"/>
</dbReference>
<gene>
    <name evidence="4" type="ORF">FLACOL7796_00557</name>
</gene>
<dbReference type="Pfam" id="PF01546">
    <property type="entry name" value="Peptidase_M20"/>
    <property type="match status" value="1"/>
</dbReference>
<dbReference type="PANTHER" id="PTHR11014">
    <property type="entry name" value="PEPTIDASE M20 FAMILY MEMBER"/>
    <property type="match status" value="1"/>
</dbReference>
<keyword evidence="5" id="KW-1185">Reference proteome</keyword>
<dbReference type="GO" id="GO:0050118">
    <property type="term" value="F:N-acetyldiaminopimelate deacetylase activity"/>
    <property type="evidence" value="ECO:0007669"/>
    <property type="project" value="UniProtKB-EC"/>
</dbReference>